<dbReference type="OrthoDB" id="292213at2759"/>
<feature type="transmembrane region" description="Helical" evidence="5">
    <location>
        <begin position="59"/>
        <end position="78"/>
    </location>
</feature>
<comment type="caution">
    <text evidence="6">The sequence shown here is derived from an EMBL/GenBank/DDBJ whole genome shotgun (WGS) entry which is preliminary data.</text>
</comment>
<dbReference type="GO" id="GO:0005802">
    <property type="term" value="C:trans-Golgi network"/>
    <property type="evidence" value="ECO:0007669"/>
    <property type="project" value="TreeGrafter"/>
</dbReference>
<keyword evidence="4 5" id="KW-0472">Membrane</keyword>
<keyword evidence="2 5" id="KW-0812">Transmembrane</keyword>
<dbReference type="PANTHER" id="PTHR14856">
    <property type="entry name" value="PQ-LOOP REPEAT-CONTAINING PROTEIN 1-LIKE PROTEIN"/>
    <property type="match status" value="1"/>
</dbReference>
<dbReference type="GO" id="GO:0045332">
    <property type="term" value="P:phospholipid translocation"/>
    <property type="evidence" value="ECO:0007669"/>
    <property type="project" value="TreeGrafter"/>
</dbReference>
<dbReference type="GO" id="GO:0005829">
    <property type="term" value="C:cytosol"/>
    <property type="evidence" value="ECO:0007669"/>
    <property type="project" value="GOC"/>
</dbReference>
<evidence type="ECO:0000313" key="7">
    <source>
        <dbReference type="Proteomes" id="UP000789342"/>
    </source>
</evidence>
<evidence type="ECO:0000256" key="2">
    <source>
        <dbReference type="ARBA" id="ARBA00022692"/>
    </source>
</evidence>
<keyword evidence="7" id="KW-1185">Reference proteome</keyword>
<proteinExistence type="predicted"/>
<reference evidence="6" key="1">
    <citation type="submission" date="2021-06" db="EMBL/GenBank/DDBJ databases">
        <authorList>
            <person name="Kallberg Y."/>
            <person name="Tangrot J."/>
            <person name="Rosling A."/>
        </authorList>
    </citation>
    <scope>NUCLEOTIDE SEQUENCE</scope>
    <source>
        <strain evidence="6">CL551</strain>
    </source>
</reference>
<dbReference type="Proteomes" id="UP000789342">
    <property type="component" value="Unassembled WGS sequence"/>
</dbReference>
<dbReference type="GO" id="GO:0042147">
    <property type="term" value="P:retrograde transport, endosome to Golgi"/>
    <property type="evidence" value="ECO:0007669"/>
    <property type="project" value="TreeGrafter"/>
</dbReference>
<dbReference type="InterPro" id="IPR052241">
    <property type="entry name" value="SLC66/Scramblase_ANY1"/>
</dbReference>
<feature type="transmembrane region" description="Helical" evidence="5">
    <location>
        <begin position="184"/>
        <end position="207"/>
    </location>
</feature>
<comment type="subcellular location">
    <subcellularLocation>
        <location evidence="1">Membrane</location>
        <topology evidence="1">Multi-pass membrane protein</topology>
    </subcellularLocation>
</comment>
<dbReference type="InterPro" id="IPR006603">
    <property type="entry name" value="PQ-loop_rpt"/>
</dbReference>
<protein>
    <submittedName>
        <fullName evidence="6">16807_t:CDS:1</fullName>
    </submittedName>
</protein>
<dbReference type="GO" id="GO:0005768">
    <property type="term" value="C:endosome"/>
    <property type="evidence" value="ECO:0007669"/>
    <property type="project" value="TreeGrafter"/>
</dbReference>
<dbReference type="Pfam" id="PF04193">
    <property type="entry name" value="PQ-loop"/>
    <property type="match status" value="1"/>
</dbReference>
<accession>A0A9N8UZV3</accession>
<feature type="transmembrane region" description="Helical" evidence="5">
    <location>
        <begin position="99"/>
        <end position="119"/>
    </location>
</feature>
<dbReference type="SMART" id="SM00679">
    <property type="entry name" value="CTNS"/>
    <property type="match status" value="1"/>
</dbReference>
<evidence type="ECO:0000256" key="1">
    <source>
        <dbReference type="ARBA" id="ARBA00004141"/>
    </source>
</evidence>
<dbReference type="AlphaFoldDB" id="A0A9N8UZV3"/>
<sequence>MSKGVLDYAFEIGMVVGPVLGYFDQIAKFRRTKSSSGFTLDTSGILLASKIGKEFDKTLLYQSILMIIVQLILLAECLKFRYPAAPVPHRRWFWNWDTYRPYIICLILLTGFLGILSNFLIKETWFVEILGVLALGIEATLPMPQAWQNYQFKSVSGFSPLVLLTWFGGDSFKSFYYINTGSPLQFIICGIIQLTMDSVIVLQFILYGSFKELFRFDIPPFRSGQRNSQNYSQLEEAV</sequence>
<dbReference type="FunFam" id="1.20.1280.290:FF:000005">
    <property type="entry name" value="PQ-loop repeat-containing protein 1"/>
    <property type="match status" value="1"/>
</dbReference>
<evidence type="ECO:0000256" key="4">
    <source>
        <dbReference type="ARBA" id="ARBA00023136"/>
    </source>
</evidence>
<evidence type="ECO:0000256" key="5">
    <source>
        <dbReference type="SAM" id="Phobius"/>
    </source>
</evidence>
<evidence type="ECO:0000256" key="3">
    <source>
        <dbReference type="ARBA" id="ARBA00022989"/>
    </source>
</evidence>
<dbReference type="Gene3D" id="1.20.1280.290">
    <property type="match status" value="1"/>
</dbReference>
<organism evidence="6 7">
    <name type="scientific">Acaulospora morrowiae</name>
    <dbReference type="NCBI Taxonomy" id="94023"/>
    <lineage>
        <taxon>Eukaryota</taxon>
        <taxon>Fungi</taxon>
        <taxon>Fungi incertae sedis</taxon>
        <taxon>Mucoromycota</taxon>
        <taxon>Glomeromycotina</taxon>
        <taxon>Glomeromycetes</taxon>
        <taxon>Diversisporales</taxon>
        <taxon>Acaulosporaceae</taxon>
        <taxon>Acaulospora</taxon>
    </lineage>
</organism>
<dbReference type="GO" id="GO:0016020">
    <property type="term" value="C:membrane"/>
    <property type="evidence" value="ECO:0007669"/>
    <property type="project" value="UniProtKB-SubCell"/>
</dbReference>
<gene>
    <name evidence="6" type="ORF">AMORRO_LOCUS54</name>
</gene>
<evidence type="ECO:0000313" key="6">
    <source>
        <dbReference type="EMBL" id="CAG8437958.1"/>
    </source>
</evidence>
<name>A0A9N8UZV3_9GLOM</name>
<dbReference type="EMBL" id="CAJVPV010000010">
    <property type="protein sequence ID" value="CAG8437958.1"/>
    <property type="molecule type" value="Genomic_DNA"/>
</dbReference>
<keyword evidence="3 5" id="KW-1133">Transmembrane helix</keyword>
<feature type="transmembrane region" description="Helical" evidence="5">
    <location>
        <begin position="125"/>
        <end position="143"/>
    </location>
</feature>
<dbReference type="PANTHER" id="PTHR14856:SF9">
    <property type="entry name" value="PQ-LOOP REPEAT-CONTAINING PROTEIN 1"/>
    <property type="match status" value="1"/>
</dbReference>